<feature type="region of interest" description="Disordered" evidence="2">
    <location>
        <begin position="27"/>
        <end position="67"/>
    </location>
</feature>
<feature type="compositionally biased region" description="Low complexity" evidence="2">
    <location>
        <begin position="35"/>
        <end position="64"/>
    </location>
</feature>
<evidence type="ECO:0000256" key="2">
    <source>
        <dbReference type="SAM" id="MobiDB-lite"/>
    </source>
</evidence>
<evidence type="ECO:0000256" key="1">
    <source>
        <dbReference type="ARBA" id="ARBA00022729"/>
    </source>
</evidence>
<dbReference type="EMBL" id="FMUB01000011">
    <property type="protein sequence ID" value="SCX29582.1"/>
    <property type="molecule type" value="Genomic_DNA"/>
</dbReference>
<proteinExistence type="predicted"/>
<reference evidence="5" key="1">
    <citation type="submission" date="2016-10" db="EMBL/GenBank/DDBJ databases">
        <authorList>
            <person name="Varghese N."/>
            <person name="Submissions S."/>
        </authorList>
    </citation>
    <scope>NUCLEOTIDE SEQUENCE [LARGE SCALE GENOMIC DNA]</scope>
    <source>
        <strain evidence="5">UNC267MFSha1.1M11</strain>
    </source>
</reference>
<dbReference type="AlphaFoldDB" id="A0A1G4WU14"/>
<gene>
    <name evidence="4" type="ORF">SAMN02799620_04827</name>
</gene>
<evidence type="ECO:0000313" key="4">
    <source>
        <dbReference type="EMBL" id="SCX29582.1"/>
    </source>
</evidence>
<accession>A0A1G4WU14</accession>
<evidence type="ECO:0000256" key="3">
    <source>
        <dbReference type="SAM" id="SignalP"/>
    </source>
</evidence>
<keyword evidence="4" id="KW-0449">Lipoprotein</keyword>
<sequence length="237" mass="24208">MTMHTTTRGLAVAATVLGLALAGCGSDTKTDTAAKESTSSTSATSKTSEASSTSAAPSSTANASGPNYTIMDYVKDNKIAETPVKRGDPGTPTVNLPIPEGWADAGAKAPDWAWGQIVLAGTPAGPVPPTITAIMSKLTGADPAKIVEYAPNELKNLPEYEGGNEGQTGKLGGFDAVQVGGTYVKDGQKLLIAQKTVLIPAGQDLFVLQLNAQGSEEDMGPLMDATTAIDDQTTITP</sequence>
<protein>
    <submittedName>
        <fullName evidence="4">Probable lipoprotein LpqN</fullName>
    </submittedName>
</protein>
<keyword evidence="1 3" id="KW-0732">Signal</keyword>
<feature type="chain" id="PRO_5039235277" evidence="3">
    <location>
        <begin position="23"/>
        <end position="237"/>
    </location>
</feature>
<feature type="signal peptide" evidence="3">
    <location>
        <begin position="1"/>
        <end position="22"/>
    </location>
</feature>
<dbReference type="Proteomes" id="UP000199707">
    <property type="component" value="Unassembled WGS sequence"/>
</dbReference>
<dbReference type="STRING" id="1502745.SAMN02799620_04827"/>
<name>A0A1G4WU14_9MYCO</name>
<dbReference type="InterPro" id="IPR019674">
    <property type="entry name" value="Lipoprotein_LpqN/LpqT-like"/>
</dbReference>
<evidence type="ECO:0000313" key="5">
    <source>
        <dbReference type="Proteomes" id="UP000199707"/>
    </source>
</evidence>
<organism evidence="4 5">
    <name type="scientific">Mycolicibacterium fluoranthenivorans</name>
    <dbReference type="NCBI Taxonomy" id="258505"/>
    <lineage>
        <taxon>Bacteria</taxon>
        <taxon>Bacillati</taxon>
        <taxon>Actinomycetota</taxon>
        <taxon>Actinomycetes</taxon>
        <taxon>Mycobacteriales</taxon>
        <taxon>Mycobacteriaceae</taxon>
        <taxon>Mycolicibacterium</taxon>
    </lineage>
</organism>
<dbReference type="Gene3D" id="3.40.1000.10">
    <property type="entry name" value="Mog1/PsbP, alpha/beta/alpha sandwich"/>
    <property type="match status" value="1"/>
</dbReference>
<dbReference type="Pfam" id="PF10738">
    <property type="entry name" value="Lpp-LpqN"/>
    <property type="match status" value="1"/>
</dbReference>